<feature type="compositionally biased region" description="Basic residues" evidence="1">
    <location>
        <begin position="54"/>
        <end position="63"/>
    </location>
</feature>
<proteinExistence type="predicted"/>
<reference evidence="2 3" key="1">
    <citation type="journal article" date="2003" name="Proc. Natl. Acad. Sci. U.S.A.">
        <title>The complete genome sequence of Chromobacterium violaceum reveals remarkable and exploitable bacterial adaptability.</title>
        <authorList>
            <person name="Vasconcelos A.T.R."/>
            <person name="de Almeida D.F."/>
            <person name="Almeida F.C."/>
            <person name="de Almeida L.G.P."/>
            <person name="de Almeida R."/>
            <person name="Goncalves J.A.A."/>
            <person name="Andrade E.M."/>
            <person name="Antonio R.V."/>
            <person name="Araripe J."/>
            <person name="de Araujo M.F.F."/>
            <person name="Filho S.A."/>
            <person name="Azevedo V."/>
            <person name="Batista A.J."/>
            <person name="Bataus L.A.M."/>
            <person name="Batista J.S."/>
            <person name="Belo A."/>
            <person name="vander Berg C."/>
            <person name="Blamey J."/>
            <person name="Bogo M."/>
            <person name="Bonato S."/>
            <person name="Bordignon J."/>
            <person name="Brito C.A."/>
            <person name="Brocchi M."/>
            <person name="Burity H.A."/>
            <person name="Camargo A.A."/>
            <person name="Cardoso D.D.P."/>
            <person name="Carneiro N.P."/>
            <person name="Carraro D.M."/>
            <person name="Carvalho C.M.B."/>
            <person name="Cascardo J.C.M."/>
            <person name="Cavada B.S."/>
            <person name="Chueire L.M.O."/>
            <person name="Pasa T.B.C."/>
            <person name="Duran N."/>
            <person name="Fagundes N."/>
            <person name="Falcao C.L."/>
            <person name="Fantinatti F."/>
            <person name="Farias I.P."/>
            <person name="Felipe M.S.S."/>
            <person name="Ferrari L.P."/>
            <person name="Ferro J.A."/>
            <person name="Ferro M.I.T."/>
            <person name="Franco G.R."/>
            <person name="Freitas N.S.A."/>
            <person name="Furlan L.R."/>
            <person name="Gazzinelli R.T."/>
            <person name="Gomes E.A."/>
            <person name="Goncalves P.R."/>
            <person name="Grangeiro T.B."/>
            <person name="Grattapaglia D."/>
            <person name="Grisard E.C."/>
            <person name="Guimaraes C.T."/>
            <person name="Hanna E.S."/>
            <person name="Hungria M."/>
            <person name="Jardim S.N."/>
            <person name="Laurino J."/>
            <person name="Leoi L.C.T."/>
            <person name="Fassarella L."/>
            <person name="Lima A."/>
            <person name="Loureiro M.F."/>
            <person name="Lyra M.C.P."/>
            <person name="Macedo M."/>
            <person name="Madeira H.M.F."/>
            <person name="Manfio G.P."/>
            <person name="Maranhao A.Q."/>
            <person name="Martins W.S."/>
            <person name="di Mauro S.M.Z."/>
            <person name="de Medeiros S.R.B."/>
            <person name="Meissner R.D.V."/>
            <person name="Menck C.F.M."/>
            <person name="Moreira M.A.M."/>
            <person name="Nascimento F.F."/>
            <person name="Nicolas M.F."/>
            <person name="Oliveira J.G."/>
            <person name="Oliveira S.C."/>
            <person name="Paixao R.F.C."/>
            <person name="Parente J.A."/>
            <person name="Pedrosa F.O."/>
            <person name="Pena S.J.D."/>
            <person name="Perreira J.O."/>
            <person name="Perreira M."/>
            <person name="Pinto L.S.R.C."/>
            <person name="Pinto L.S."/>
            <person name="Porto J.I.R."/>
            <person name="Potrich D.P."/>
            <person name="Neto C.E.R."/>
            <person name="Reis A.M.M."/>
            <person name="Rigo L.U."/>
            <person name="Rondinelli E."/>
            <person name="dos Santos E.B.P."/>
            <person name="Santos F.R."/>
            <person name="Schneider M.P.C."/>
            <person name="Seuanez H.N."/>
            <person name="Silva A.M.R."/>
            <person name="da Silva A.L.C."/>
            <person name="Silva D.W."/>
            <person name="Silva R."/>
            <person name="Simoes I.C."/>
            <person name="Simon D."/>
            <person name="Soares C.M.A."/>
            <person name="Soares R.B.A."/>
            <person name="Souza E.M."/>
            <person name="Souza K.R.L."/>
            <person name="Souza R.C."/>
            <person name="Steffens M.B.R."/>
            <person name="Steindel M."/>
            <person name="Teixeira S.R."/>
            <person name="Urmenyi T."/>
            <person name="Vettore A."/>
            <person name="Wassem R."/>
            <person name="Zaha A."/>
            <person name="Simpson A.J.G."/>
        </authorList>
    </citation>
    <scope>NUCLEOTIDE SEQUENCE [LARGE SCALE GENOMIC DNA]</scope>
    <source>
        <strain evidence="3">ATCC 12472 / DSM 30191 / JCM 1249 / NBRC 12614 / NCIMB 9131 / NCTC 9757</strain>
    </source>
</reference>
<protein>
    <submittedName>
        <fullName evidence="2">Uncharacterized protein</fullName>
    </submittedName>
</protein>
<dbReference type="STRING" id="243365.CV_1193"/>
<dbReference type="KEGG" id="cvi:CV_1193"/>
<name>Q7NYS9_CHRVO</name>
<keyword evidence="3" id="KW-1185">Reference proteome</keyword>
<dbReference type="EMBL" id="AE016825">
    <property type="protein sequence ID" value="AAQ58868.1"/>
    <property type="molecule type" value="Genomic_DNA"/>
</dbReference>
<evidence type="ECO:0000256" key="1">
    <source>
        <dbReference type="SAM" id="MobiDB-lite"/>
    </source>
</evidence>
<sequence>MRPPWRMATMKPSAIRCNDRDNQRAASRFSRHPAKPDTGRVKRGNGRKPEIERRTRRRRTKRL</sequence>
<feature type="region of interest" description="Disordered" evidence="1">
    <location>
        <begin position="1"/>
        <end position="63"/>
    </location>
</feature>
<dbReference type="HOGENOM" id="CLU_2877655_0_0_4"/>
<evidence type="ECO:0000313" key="3">
    <source>
        <dbReference type="Proteomes" id="UP000001424"/>
    </source>
</evidence>
<evidence type="ECO:0000313" key="2">
    <source>
        <dbReference type="EMBL" id="AAQ58868.1"/>
    </source>
</evidence>
<accession>Q7NYS9</accession>
<dbReference type="Proteomes" id="UP000001424">
    <property type="component" value="Chromosome"/>
</dbReference>
<organism evidence="2 3">
    <name type="scientific">Chromobacterium violaceum (strain ATCC 12472 / DSM 30191 / JCM 1249 / CCUG 213 / NBRC 12614 / NCIMB 9131 / NCTC 9757 / MK)</name>
    <dbReference type="NCBI Taxonomy" id="243365"/>
    <lineage>
        <taxon>Bacteria</taxon>
        <taxon>Pseudomonadati</taxon>
        <taxon>Pseudomonadota</taxon>
        <taxon>Betaproteobacteria</taxon>
        <taxon>Neisseriales</taxon>
        <taxon>Chromobacteriaceae</taxon>
        <taxon>Chromobacterium</taxon>
    </lineage>
</organism>
<dbReference type="AlphaFoldDB" id="Q7NYS9"/>
<gene>
    <name evidence="2" type="ordered locus">CV_1193</name>
</gene>